<proteinExistence type="predicted"/>
<evidence type="ECO:0000313" key="1">
    <source>
        <dbReference type="EMBL" id="QIP15839.1"/>
    </source>
</evidence>
<accession>A0A6G9AU36</accession>
<dbReference type="RefSeq" id="WP_167214887.1">
    <property type="nucleotide sequence ID" value="NZ_CP050063.1"/>
</dbReference>
<organism evidence="1 2">
    <name type="scientific">Spirosoma aureum</name>
    <dbReference type="NCBI Taxonomy" id="2692134"/>
    <lineage>
        <taxon>Bacteria</taxon>
        <taxon>Pseudomonadati</taxon>
        <taxon>Bacteroidota</taxon>
        <taxon>Cytophagia</taxon>
        <taxon>Cytophagales</taxon>
        <taxon>Cytophagaceae</taxon>
        <taxon>Spirosoma</taxon>
    </lineage>
</organism>
<dbReference type="GO" id="GO:0004553">
    <property type="term" value="F:hydrolase activity, hydrolyzing O-glycosyl compounds"/>
    <property type="evidence" value="ECO:0007669"/>
    <property type="project" value="UniProtKB-ARBA"/>
</dbReference>
<dbReference type="GO" id="GO:0005975">
    <property type="term" value="P:carbohydrate metabolic process"/>
    <property type="evidence" value="ECO:0007669"/>
    <property type="project" value="UniProtKB-ARBA"/>
</dbReference>
<reference evidence="1 2" key="1">
    <citation type="submission" date="2020-03" db="EMBL/GenBank/DDBJ databases">
        <authorList>
            <person name="Kim M.K."/>
        </authorList>
    </citation>
    <scope>NUCLEOTIDE SEQUENCE [LARGE SCALE GENOMIC DNA]</scope>
    <source>
        <strain evidence="1 2">BT328</strain>
    </source>
</reference>
<evidence type="ECO:0000313" key="2">
    <source>
        <dbReference type="Proteomes" id="UP000501802"/>
    </source>
</evidence>
<name>A0A6G9AU36_9BACT</name>
<gene>
    <name evidence="1" type="ORF">G8759_26020</name>
</gene>
<dbReference type="SUPFAM" id="SSF49899">
    <property type="entry name" value="Concanavalin A-like lectins/glucanases"/>
    <property type="match status" value="1"/>
</dbReference>
<dbReference type="Gene3D" id="2.60.120.200">
    <property type="match status" value="1"/>
</dbReference>
<keyword evidence="1" id="KW-0378">Hydrolase</keyword>
<dbReference type="InterPro" id="IPR013320">
    <property type="entry name" value="ConA-like_dom_sf"/>
</dbReference>
<dbReference type="Proteomes" id="UP000501802">
    <property type="component" value="Chromosome"/>
</dbReference>
<sequence length="76" mass="9096">MYALEWYPDRMEFYYDDLKYFVFNTAQSQNGSENPFQKIFFLMLNLALGREGTLGGRLDTTILPCKYLIDYVRVYQ</sequence>
<dbReference type="AlphaFoldDB" id="A0A6G9AU36"/>
<protein>
    <submittedName>
        <fullName evidence="1">Family 16 glycosylhydrolase</fullName>
    </submittedName>
</protein>
<dbReference type="KEGG" id="spib:G8759_26020"/>
<dbReference type="EMBL" id="CP050063">
    <property type="protein sequence ID" value="QIP15839.1"/>
    <property type="molecule type" value="Genomic_DNA"/>
</dbReference>
<keyword evidence="2" id="KW-1185">Reference proteome</keyword>